<dbReference type="EMBL" id="KV001983">
    <property type="protein sequence ID" value="KZV38291.1"/>
    <property type="molecule type" value="Genomic_DNA"/>
</dbReference>
<proteinExistence type="predicted"/>
<dbReference type="Proteomes" id="UP000250235">
    <property type="component" value="Unassembled WGS sequence"/>
</dbReference>
<name>A0A2Z7BUQ5_9LAMI</name>
<feature type="region of interest" description="Disordered" evidence="1">
    <location>
        <begin position="1"/>
        <end position="27"/>
    </location>
</feature>
<sequence length="109" mass="12232">MEGKAMTELSPAAMARRRPLLTTSPEISSKDCGRQSRMGEAVGGCVAVCCCCPCVMIRLSILVVCLLPAALWRRKKRRRLLKKSRNMSDEEGFDRRKGADSRFPTSKRR</sequence>
<feature type="region of interest" description="Disordered" evidence="1">
    <location>
        <begin position="81"/>
        <end position="109"/>
    </location>
</feature>
<evidence type="ECO:0000256" key="1">
    <source>
        <dbReference type="SAM" id="MobiDB-lite"/>
    </source>
</evidence>
<organism evidence="3 4">
    <name type="scientific">Dorcoceras hygrometricum</name>
    <dbReference type="NCBI Taxonomy" id="472368"/>
    <lineage>
        <taxon>Eukaryota</taxon>
        <taxon>Viridiplantae</taxon>
        <taxon>Streptophyta</taxon>
        <taxon>Embryophyta</taxon>
        <taxon>Tracheophyta</taxon>
        <taxon>Spermatophyta</taxon>
        <taxon>Magnoliopsida</taxon>
        <taxon>eudicotyledons</taxon>
        <taxon>Gunneridae</taxon>
        <taxon>Pentapetalae</taxon>
        <taxon>asterids</taxon>
        <taxon>lamiids</taxon>
        <taxon>Lamiales</taxon>
        <taxon>Gesneriaceae</taxon>
        <taxon>Didymocarpoideae</taxon>
        <taxon>Trichosporeae</taxon>
        <taxon>Loxocarpinae</taxon>
        <taxon>Dorcoceras</taxon>
    </lineage>
</organism>
<keyword evidence="4" id="KW-1185">Reference proteome</keyword>
<reference evidence="3 4" key="1">
    <citation type="journal article" date="2015" name="Proc. Natl. Acad. Sci. U.S.A.">
        <title>The resurrection genome of Boea hygrometrica: A blueprint for survival of dehydration.</title>
        <authorList>
            <person name="Xiao L."/>
            <person name="Yang G."/>
            <person name="Zhang L."/>
            <person name="Yang X."/>
            <person name="Zhao S."/>
            <person name="Ji Z."/>
            <person name="Zhou Q."/>
            <person name="Hu M."/>
            <person name="Wang Y."/>
            <person name="Chen M."/>
            <person name="Xu Y."/>
            <person name="Jin H."/>
            <person name="Xiao X."/>
            <person name="Hu G."/>
            <person name="Bao F."/>
            <person name="Hu Y."/>
            <person name="Wan P."/>
            <person name="Li L."/>
            <person name="Deng X."/>
            <person name="Kuang T."/>
            <person name="Xiang C."/>
            <person name="Zhu J.K."/>
            <person name="Oliver M.J."/>
            <person name="He Y."/>
        </authorList>
    </citation>
    <scope>NUCLEOTIDE SEQUENCE [LARGE SCALE GENOMIC DNA]</scope>
    <source>
        <strain evidence="4">cv. XS01</strain>
    </source>
</reference>
<feature type="transmembrane region" description="Helical" evidence="2">
    <location>
        <begin position="55"/>
        <end position="72"/>
    </location>
</feature>
<keyword evidence="2" id="KW-0472">Membrane</keyword>
<keyword evidence="2" id="KW-0812">Transmembrane</keyword>
<evidence type="ECO:0000313" key="4">
    <source>
        <dbReference type="Proteomes" id="UP000250235"/>
    </source>
</evidence>
<keyword evidence="2" id="KW-1133">Transmembrane helix</keyword>
<dbReference type="PANTHER" id="PTHR33264">
    <property type="entry name" value="EXPRESSED PROTEIN"/>
    <property type="match status" value="1"/>
</dbReference>
<dbReference type="PANTHER" id="PTHR33264:SF69">
    <property type="entry name" value="WRKY DOMAIN-CONTAINING PROTEIN"/>
    <property type="match status" value="1"/>
</dbReference>
<protein>
    <submittedName>
        <fullName evidence="3">Uncharacterized protein</fullName>
    </submittedName>
</protein>
<gene>
    <name evidence="3" type="ORF">F511_21627</name>
</gene>
<dbReference type="AlphaFoldDB" id="A0A2Z7BUQ5"/>
<evidence type="ECO:0000256" key="2">
    <source>
        <dbReference type="SAM" id="Phobius"/>
    </source>
</evidence>
<evidence type="ECO:0000313" key="3">
    <source>
        <dbReference type="EMBL" id="KZV38291.1"/>
    </source>
</evidence>
<accession>A0A2Z7BUQ5</accession>